<dbReference type="KEGG" id="plim:PHILAsVB114_06345"/>
<keyword evidence="2" id="KW-1003">Cell membrane</keyword>
<keyword evidence="3" id="KW-1133">Transmembrane helix</keyword>
<feature type="transmembrane region" description="Helical" evidence="3">
    <location>
        <begin position="22"/>
        <end position="42"/>
    </location>
</feature>
<comment type="similarity">
    <text evidence="1 2">Belongs to the BioY family.</text>
</comment>
<feature type="transmembrane region" description="Helical" evidence="3">
    <location>
        <begin position="129"/>
        <end position="148"/>
    </location>
</feature>
<gene>
    <name evidence="4" type="ORF">PHILAsVB114_06345</name>
</gene>
<feature type="transmembrane region" description="Helical" evidence="3">
    <location>
        <begin position="96"/>
        <end position="117"/>
    </location>
</feature>
<dbReference type="RefSeq" id="WP_095698528.1">
    <property type="nucleotide sequence ID" value="NZ_CP016782.1"/>
</dbReference>
<evidence type="ECO:0000313" key="5">
    <source>
        <dbReference type="Proteomes" id="UP000217221"/>
    </source>
</evidence>
<feature type="transmembrane region" description="Helical" evidence="3">
    <location>
        <begin position="54"/>
        <end position="76"/>
    </location>
</feature>
<dbReference type="Pfam" id="PF02632">
    <property type="entry name" value="BioY"/>
    <property type="match status" value="1"/>
</dbReference>
<dbReference type="PANTHER" id="PTHR34295:SF1">
    <property type="entry name" value="BIOTIN TRANSPORTER BIOY"/>
    <property type="match status" value="1"/>
</dbReference>
<dbReference type="AlphaFoldDB" id="A0A249LGF8"/>
<feature type="transmembrane region" description="Helical" evidence="3">
    <location>
        <begin position="168"/>
        <end position="189"/>
    </location>
</feature>
<dbReference type="EMBL" id="CP016782">
    <property type="protein sequence ID" value="ASY28220.1"/>
    <property type="molecule type" value="Genomic_DNA"/>
</dbReference>
<dbReference type="GO" id="GO:0005886">
    <property type="term" value="C:plasma membrane"/>
    <property type="evidence" value="ECO:0007669"/>
    <property type="project" value="UniProtKB-SubCell"/>
</dbReference>
<protein>
    <recommendedName>
        <fullName evidence="2">Biotin transporter</fullName>
    </recommendedName>
</protein>
<dbReference type="Proteomes" id="UP000217221">
    <property type="component" value="Chromosome"/>
</dbReference>
<dbReference type="Gene3D" id="1.10.1760.20">
    <property type="match status" value="1"/>
</dbReference>
<sequence length="194" mass="20370">MSTAITTLRTAVFPRSTVLTKAGFVIAGVAFLSLLAQIAIPVPGSPVPVTGQTLGVLLLATSYGATLGATTFLMYLLAGALGAPVFANSGSGLDRIVGATGGYLVGMLLTSVLLGYLGGRKWDQKFKTALPAMLLGNALTFTLGLIWLHEFTGKDWAWTFSAGFTPFIFGEILKIAIAGTSLPLIWQFVQRKIS</sequence>
<keyword evidence="3" id="KW-0812">Transmembrane</keyword>
<keyword evidence="5" id="KW-1185">Reference proteome</keyword>
<evidence type="ECO:0000256" key="2">
    <source>
        <dbReference type="PIRNR" id="PIRNR016661"/>
    </source>
</evidence>
<proteinExistence type="inferred from homology"/>
<evidence type="ECO:0000256" key="1">
    <source>
        <dbReference type="ARBA" id="ARBA00010692"/>
    </source>
</evidence>
<keyword evidence="2 3" id="KW-0472">Membrane</keyword>
<reference evidence="4 5" key="1">
    <citation type="submission" date="2016-07" db="EMBL/GenBank/DDBJ databases">
        <title>High microdiversification within the ubiquitous acI lineage of Actinobacteria.</title>
        <authorList>
            <person name="Neuenschwander S.M."/>
            <person name="Salcher M."/>
            <person name="Ghai R."/>
            <person name="Pernthaler J."/>
        </authorList>
    </citation>
    <scope>NUCLEOTIDE SEQUENCE [LARGE SCALE GENOMIC DNA]</scope>
    <source>
        <strain evidence="4">MMS-VB-114</strain>
    </source>
</reference>
<dbReference type="PIRSF" id="PIRSF016661">
    <property type="entry name" value="BioY"/>
    <property type="match status" value="1"/>
</dbReference>
<evidence type="ECO:0000313" key="4">
    <source>
        <dbReference type="EMBL" id="ASY28220.1"/>
    </source>
</evidence>
<keyword evidence="2" id="KW-0813">Transport</keyword>
<dbReference type="InterPro" id="IPR003784">
    <property type="entry name" value="BioY"/>
</dbReference>
<comment type="subcellular location">
    <subcellularLocation>
        <location evidence="2">Cell membrane</location>
        <topology evidence="2">Multi-pass membrane protein</topology>
    </subcellularLocation>
</comment>
<accession>A0A249LGF8</accession>
<dbReference type="GO" id="GO:0015225">
    <property type="term" value="F:biotin transmembrane transporter activity"/>
    <property type="evidence" value="ECO:0007669"/>
    <property type="project" value="UniProtKB-UniRule"/>
</dbReference>
<name>A0A249LGF8_9ACTN</name>
<organism evidence="4 5">
    <name type="scientific">Candidatus Planktophila limnetica</name>
    <dbReference type="NCBI Taxonomy" id="573600"/>
    <lineage>
        <taxon>Bacteria</taxon>
        <taxon>Bacillati</taxon>
        <taxon>Actinomycetota</taxon>
        <taxon>Actinomycetes</taxon>
        <taxon>Candidatus Nanopelagicales</taxon>
        <taxon>Candidatus Nanopelagicaceae</taxon>
        <taxon>Candidatus Planktophila</taxon>
    </lineage>
</organism>
<dbReference type="PANTHER" id="PTHR34295">
    <property type="entry name" value="BIOTIN TRANSPORTER BIOY"/>
    <property type="match status" value="1"/>
</dbReference>
<dbReference type="OrthoDB" id="1496139at2"/>
<evidence type="ECO:0000256" key="3">
    <source>
        <dbReference type="SAM" id="Phobius"/>
    </source>
</evidence>